<accession>A0A9P8VEP5</accession>
<reference evidence="3" key="1">
    <citation type="journal article" date="2021" name="Nat. Commun.">
        <title>Genetic determinants of endophytism in the Arabidopsis root mycobiome.</title>
        <authorList>
            <person name="Mesny F."/>
            <person name="Miyauchi S."/>
            <person name="Thiergart T."/>
            <person name="Pickel B."/>
            <person name="Atanasova L."/>
            <person name="Karlsson M."/>
            <person name="Huettel B."/>
            <person name="Barry K.W."/>
            <person name="Haridas S."/>
            <person name="Chen C."/>
            <person name="Bauer D."/>
            <person name="Andreopoulos W."/>
            <person name="Pangilinan J."/>
            <person name="LaButti K."/>
            <person name="Riley R."/>
            <person name="Lipzen A."/>
            <person name="Clum A."/>
            <person name="Drula E."/>
            <person name="Henrissat B."/>
            <person name="Kohler A."/>
            <person name="Grigoriev I.V."/>
            <person name="Martin F.M."/>
            <person name="Hacquard S."/>
        </authorList>
    </citation>
    <scope>NUCLEOTIDE SEQUENCE</scope>
    <source>
        <strain evidence="3">MPI-SDFR-AT-0117</strain>
    </source>
</reference>
<feature type="transmembrane region" description="Helical" evidence="2">
    <location>
        <begin position="103"/>
        <end position="129"/>
    </location>
</feature>
<dbReference type="EMBL" id="JAGSXJ010000007">
    <property type="protein sequence ID" value="KAH6689444.1"/>
    <property type="molecule type" value="Genomic_DNA"/>
</dbReference>
<proteinExistence type="predicted"/>
<feature type="region of interest" description="Disordered" evidence="1">
    <location>
        <begin position="605"/>
        <end position="634"/>
    </location>
</feature>
<keyword evidence="2" id="KW-1133">Transmembrane helix</keyword>
<evidence type="ECO:0000313" key="4">
    <source>
        <dbReference type="Proteomes" id="UP000770015"/>
    </source>
</evidence>
<dbReference type="OrthoDB" id="5368516at2759"/>
<feature type="region of interest" description="Disordered" evidence="1">
    <location>
        <begin position="538"/>
        <end position="568"/>
    </location>
</feature>
<feature type="compositionally biased region" description="Basic and acidic residues" evidence="1">
    <location>
        <begin position="623"/>
        <end position="634"/>
    </location>
</feature>
<comment type="caution">
    <text evidence="3">The sequence shown here is derived from an EMBL/GenBank/DDBJ whole genome shotgun (WGS) entry which is preliminary data.</text>
</comment>
<keyword evidence="2" id="KW-0472">Membrane</keyword>
<keyword evidence="2" id="KW-0812">Transmembrane</keyword>
<dbReference type="Proteomes" id="UP000770015">
    <property type="component" value="Unassembled WGS sequence"/>
</dbReference>
<feature type="region of interest" description="Disordered" evidence="1">
    <location>
        <begin position="370"/>
        <end position="405"/>
    </location>
</feature>
<evidence type="ECO:0000313" key="3">
    <source>
        <dbReference type="EMBL" id="KAH6689444.1"/>
    </source>
</evidence>
<evidence type="ECO:0000256" key="1">
    <source>
        <dbReference type="SAM" id="MobiDB-lite"/>
    </source>
</evidence>
<evidence type="ECO:0000256" key="2">
    <source>
        <dbReference type="SAM" id="Phobius"/>
    </source>
</evidence>
<keyword evidence="4" id="KW-1185">Reference proteome</keyword>
<name>A0A9P8VEP5_9PEZI</name>
<organism evidence="3 4">
    <name type="scientific">Plectosphaerella plurivora</name>
    <dbReference type="NCBI Taxonomy" id="936078"/>
    <lineage>
        <taxon>Eukaryota</taxon>
        <taxon>Fungi</taxon>
        <taxon>Dikarya</taxon>
        <taxon>Ascomycota</taxon>
        <taxon>Pezizomycotina</taxon>
        <taxon>Sordariomycetes</taxon>
        <taxon>Hypocreomycetidae</taxon>
        <taxon>Glomerellales</taxon>
        <taxon>Plectosphaerellaceae</taxon>
        <taxon>Plectosphaerella</taxon>
    </lineage>
</organism>
<feature type="compositionally biased region" description="Polar residues" evidence="1">
    <location>
        <begin position="394"/>
        <end position="405"/>
    </location>
</feature>
<feature type="transmembrane region" description="Helical" evidence="2">
    <location>
        <begin position="64"/>
        <end position="83"/>
    </location>
</feature>
<feature type="transmembrane region" description="Helical" evidence="2">
    <location>
        <begin position="267"/>
        <end position="289"/>
    </location>
</feature>
<feature type="transmembrane region" description="Helical" evidence="2">
    <location>
        <begin position="149"/>
        <end position="166"/>
    </location>
</feature>
<feature type="transmembrane region" description="Helical" evidence="2">
    <location>
        <begin position="227"/>
        <end position="247"/>
    </location>
</feature>
<protein>
    <submittedName>
        <fullName evidence="3">Uncharacterized protein</fullName>
    </submittedName>
</protein>
<gene>
    <name evidence="3" type="ORF">F5X68DRAFT_253775</name>
</gene>
<sequence>MMDAWGYAAVFARADASGGMDNGMVMGNEFGGSDFSFGNANSSRSAIINEFRFQTSKSIRTSTIILASFNVLAAFATAVGIIWDNYSTKKRNDPAFKLRTSGFTFVSSPDTFPLVLSFGIVVQGLVFAAAQSTGLSGMFTLGCTTTSQFMLPAVFIVPYIQLIFGLESTFRAVRKEAFAPRGKWTVTGALVFLGAVLLATFLVSHFIQPPSFCFPSLFWFVQRWKRGIFVAFIVIAALLFISSVVIFARLHSCCSVDATERIAASRLVYYLAIGIIPIALTIPFFYTLVFSDLRSAGQKPLNFSMIASVVVNLSGLTTGGLHLLLRSNCLSPIGAAGKCEQVRKLQLKGDIRVPRGSRYEDMDSASYRSRRLDGTYSPRMEKEIEEEEERVQSPAGTPTYESSNPLRLNALPLASPMLDIPHFPESPRPSRMEALKTQIRKSSYSIFPRENNTKSFGLLPATTYTPSGGSMTSMPGEDDDMNNLVPPPLVFGGGVRHRRTSSIGSHLSHATVQIGIRFSNAEEAPRIDSRYMSKVHDLGCPLESGKGKRPSPLAGSGSDTEDDDGTLVNSLRDSSRLLERKALPFTPGLHEEPLTLSAAVYTPGNSTPVARVTSPKGVGFSDPPKRSNSREGKPRCYKDNCNCDGLHRHQWI</sequence>
<feature type="transmembrane region" description="Helical" evidence="2">
    <location>
        <begin position="186"/>
        <end position="207"/>
    </location>
</feature>
<dbReference type="AlphaFoldDB" id="A0A9P8VEP5"/>